<sequence>MNDLIQAKRYLCSYFIPCSNPHGIFMWRPDIKNLEHIPDNNIGKLIKPITKVFYIQSGQGSSYKTEFCINKWFMNEYSSVCVATCDPKKSRIFKVNGQLYLNIFPGFLHVLRPISTFETQTHLAIKFIFSHIQDIWCSGDWNLTEYIIKWLAGVSAGRKMYSILYLKSGQGWGKSIITDFIQRSVLGTQLVYKTSDPQTILGSFNGQLQGKVLLLLEEMPTEKSQWNNLYRSLKDKVTSDIMEIHEKYKTPTHYKNFMSTIVLTNENALRVENDDRRTVFLDVSPSRKGDLKYFKKLGNAMKYPGVSEAFYAYLRVIADAHPDFNGNPPPMTTSKQEHIISTLPPLFQFIKDSYLIGGNIIYDLSIQEFYNAYVSSCDIHHITPLSKINVTRILSNELDINSNRVYIDGKRTRVLNITREELYQKYVAKNWIHETDEIDIDGVEDVPQNRPTADPNALDRFLAEIRGTPANAEPLKVTKTVIQQSSPQKLKCKVVTGKSSKKPPVPPKPDHLKTKPALEKKSVAITEETITENDINDFLECLLSCEPGPSNSSPIKSEPPVKPEPPAPETAKKNTIEPLAQDPQPKEGTQAYWNWLERHRWDNKPWVKKTREEAFSDLFNKGKECWAKYINESDEYDWEILIEEVKELDKIRHKTNLYNWHMIEAINHFKDWVKYTKDLPVGKLVTGKELVKILEAYQENKNAKIIPVPSGYQTMKLDKGKAVEPRREDHEMEREWEKANGIVDEFDDEGFENICEDLGTF</sequence>
<feature type="compositionally biased region" description="Basic and acidic residues" evidence="1">
    <location>
        <begin position="508"/>
        <end position="517"/>
    </location>
</feature>
<dbReference type="InterPro" id="IPR027417">
    <property type="entry name" value="P-loop_NTPase"/>
</dbReference>
<protein>
    <recommendedName>
        <fullName evidence="2">NrS-1 polymerase-like helicase domain-containing protein</fullName>
    </recommendedName>
</protein>
<evidence type="ECO:0000313" key="3">
    <source>
        <dbReference type="EMBL" id="PKY61683.1"/>
    </source>
</evidence>
<organism evidence="3 4">
    <name type="scientific">Rhizophagus irregularis</name>
    <dbReference type="NCBI Taxonomy" id="588596"/>
    <lineage>
        <taxon>Eukaryota</taxon>
        <taxon>Fungi</taxon>
        <taxon>Fungi incertae sedis</taxon>
        <taxon>Mucoromycota</taxon>
        <taxon>Glomeromycotina</taxon>
        <taxon>Glomeromycetes</taxon>
        <taxon>Glomerales</taxon>
        <taxon>Glomeraceae</taxon>
        <taxon>Rhizophagus</taxon>
    </lineage>
</organism>
<evidence type="ECO:0000256" key="1">
    <source>
        <dbReference type="SAM" id="MobiDB-lite"/>
    </source>
</evidence>
<dbReference type="EMBL" id="LLXI01005707">
    <property type="protein sequence ID" value="PKY61683.1"/>
    <property type="molecule type" value="Genomic_DNA"/>
</dbReference>
<dbReference type="VEuPathDB" id="FungiDB:RhiirA1_504017"/>
<name>A0A2I1HS92_9GLOM</name>
<feature type="domain" description="NrS-1 polymerase-like helicase" evidence="2">
    <location>
        <begin position="166"/>
        <end position="277"/>
    </location>
</feature>
<keyword evidence="4" id="KW-1185">Reference proteome</keyword>
<dbReference type="Pfam" id="PF19263">
    <property type="entry name" value="DUF5906"/>
    <property type="match status" value="1"/>
</dbReference>
<dbReference type="VEuPathDB" id="FungiDB:RhiirFUN_012450"/>
<gene>
    <name evidence="3" type="ORF">RhiirA4_486994</name>
</gene>
<feature type="region of interest" description="Disordered" evidence="1">
    <location>
        <begin position="494"/>
        <end position="517"/>
    </location>
</feature>
<dbReference type="VEuPathDB" id="FungiDB:RhiirA1_405615"/>
<feature type="region of interest" description="Disordered" evidence="1">
    <location>
        <begin position="549"/>
        <end position="586"/>
    </location>
</feature>
<reference evidence="3 4" key="1">
    <citation type="submission" date="2015-10" db="EMBL/GenBank/DDBJ databases">
        <title>Genome analyses suggest a sexual origin of heterokaryosis in a supposedly ancient asexual fungus.</title>
        <authorList>
            <person name="Ropars J."/>
            <person name="Sedzielewska K."/>
            <person name="Noel J."/>
            <person name="Charron P."/>
            <person name="Farinelli L."/>
            <person name="Marton T."/>
            <person name="Kruger M."/>
            <person name="Pelin A."/>
            <person name="Brachmann A."/>
            <person name="Corradi N."/>
        </authorList>
    </citation>
    <scope>NUCLEOTIDE SEQUENCE [LARGE SCALE GENOMIC DNA]</scope>
    <source>
        <strain evidence="3 4">A4</strain>
    </source>
</reference>
<dbReference type="VEuPathDB" id="FungiDB:FUN_009393"/>
<dbReference type="Proteomes" id="UP000234323">
    <property type="component" value="Unassembled WGS sequence"/>
</dbReference>
<evidence type="ECO:0000313" key="4">
    <source>
        <dbReference type="Proteomes" id="UP000234323"/>
    </source>
</evidence>
<dbReference type="Gene3D" id="3.40.50.300">
    <property type="entry name" value="P-loop containing nucleotide triphosphate hydrolases"/>
    <property type="match status" value="1"/>
</dbReference>
<comment type="caution">
    <text evidence="3">The sequence shown here is derived from an EMBL/GenBank/DDBJ whole genome shotgun (WGS) entry which is preliminary data.</text>
</comment>
<dbReference type="InterPro" id="IPR045455">
    <property type="entry name" value="NrS-1_pol-like_helicase"/>
</dbReference>
<dbReference type="VEuPathDB" id="FungiDB:FUN_011411"/>
<accession>A0A2I1HS92</accession>
<evidence type="ECO:0000259" key="2">
    <source>
        <dbReference type="Pfam" id="PF19263"/>
    </source>
</evidence>
<dbReference type="AlphaFoldDB" id="A0A2I1HS92"/>
<proteinExistence type="predicted"/>